<dbReference type="InterPro" id="IPR013429">
    <property type="entry name" value="Regulatory_FmdB_Zinc_ribbon"/>
</dbReference>
<sequence>MPIFEYRASGEAGCAHCREGFDQLQKLSEPPLEHCPRCGAPVQQQIGAPALAIGGAHLLKEKKIGEAGFTQYRKIGKGVYEKTAGKGPGIIRGD</sequence>
<protein>
    <submittedName>
        <fullName evidence="2">Putative regulatory protein, FmdB family</fullName>
    </submittedName>
</protein>
<dbReference type="Proteomes" id="UP000199603">
    <property type="component" value="Unassembled WGS sequence"/>
</dbReference>
<accession>A0A1G6YXG9</accession>
<dbReference type="Pfam" id="PF09723">
    <property type="entry name" value="Zn_ribbon_8"/>
    <property type="match status" value="1"/>
</dbReference>
<dbReference type="AlphaFoldDB" id="A0A1G6YXG9"/>
<dbReference type="STRING" id="265719.SAMN04488509_11185"/>
<keyword evidence="3" id="KW-1185">Reference proteome</keyword>
<dbReference type="RefSeq" id="WP_091244414.1">
    <property type="nucleotide sequence ID" value="NZ_FNAG01000011.1"/>
</dbReference>
<name>A0A1G6YXG9_9GAMM</name>
<feature type="domain" description="Putative regulatory protein FmdB zinc ribbon" evidence="1">
    <location>
        <begin position="1"/>
        <end position="47"/>
    </location>
</feature>
<dbReference type="OrthoDB" id="215655at2"/>
<dbReference type="NCBIfam" id="TIGR02605">
    <property type="entry name" value="CxxC_CxxC_SSSS"/>
    <property type="match status" value="1"/>
</dbReference>
<evidence type="ECO:0000313" key="2">
    <source>
        <dbReference type="EMBL" id="SDD95204.1"/>
    </source>
</evidence>
<organism evidence="2 3">
    <name type="scientific">Aquimonas voraii</name>
    <dbReference type="NCBI Taxonomy" id="265719"/>
    <lineage>
        <taxon>Bacteria</taxon>
        <taxon>Pseudomonadati</taxon>
        <taxon>Pseudomonadota</taxon>
        <taxon>Gammaproteobacteria</taxon>
        <taxon>Lysobacterales</taxon>
        <taxon>Lysobacteraceae</taxon>
        <taxon>Aquimonas</taxon>
    </lineage>
</organism>
<evidence type="ECO:0000259" key="1">
    <source>
        <dbReference type="SMART" id="SM00834"/>
    </source>
</evidence>
<gene>
    <name evidence="2" type="ORF">SAMN04488509_11185</name>
</gene>
<dbReference type="SMART" id="SM00834">
    <property type="entry name" value="CxxC_CXXC_SSSS"/>
    <property type="match status" value="1"/>
</dbReference>
<evidence type="ECO:0000313" key="3">
    <source>
        <dbReference type="Proteomes" id="UP000199603"/>
    </source>
</evidence>
<reference evidence="2 3" key="1">
    <citation type="submission" date="2016-10" db="EMBL/GenBank/DDBJ databases">
        <authorList>
            <person name="de Groot N.N."/>
        </authorList>
    </citation>
    <scope>NUCLEOTIDE SEQUENCE [LARGE SCALE GENOMIC DNA]</scope>
    <source>
        <strain evidence="2 3">DSM 16957</strain>
    </source>
</reference>
<proteinExistence type="predicted"/>
<dbReference type="EMBL" id="FNAG01000011">
    <property type="protein sequence ID" value="SDD95204.1"/>
    <property type="molecule type" value="Genomic_DNA"/>
</dbReference>